<evidence type="ECO:0000313" key="2">
    <source>
        <dbReference type="EMBL" id="SHH59794.1"/>
    </source>
</evidence>
<organism evidence="2 3">
    <name type="scientific">Bradyrhizobium erythrophlei</name>
    <dbReference type="NCBI Taxonomy" id="1437360"/>
    <lineage>
        <taxon>Bacteria</taxon>
        <taxon>Pseudomonadati</taxon>
        <taxon>Pseudomonadota</taxon>
        <taxon>Alphaproteobacteria</taxon>
        <taxon>Hyphomicrobiales</taxon>
        <taxon>Nitrobacteraceae</taxon>
        <taxon>Bradyrhizobium</taxon>
    </lineage>
</organism>
<feature type="transmembrane region" description="Helical" evidence="1">
    <location>
        <begin position="20"/>
        <end position="40"/>
    </location>
</feature>
<keyword evidence="1" id="KW-0812">Transmembrane</keyword>
<evidence type="ECO:0000256" key="1">
    <source>
        <dbReference type="SAM" id="Phobius"/>
    </source>
</evidence>
<protein>
    <submittedName>
        <fullName evidence="2">Uncharacterized protein</fullName>
    </submittedName>
</protein>
<feature type="transmembrane region" description="Helical" evidence="1">
    <location>
        <begin position="56"/>
        <end position="79"/>
    </location>
</feature>
<name>A0A1M5U9W2_9BRAD</name>
<keyword evidence="1" id="KW-1133">Transmembrane helix</keyword>
<dbReference type="AlphaFoldDB" id="A0A1M5U9W2"/>
<dbReference type="OrthoDB" id="8247359at2"/>
<keyword evidence="1" id="KW-0472">Membrane</keyword>
<gene>
    <name evidence="2" type="ORF">SAMN05443248_5348</name>
</gene>
<evidence type="ECO:0000313" key="3">
    <source>
        <dbReference type="Proteomes" id="UP000189796"/>
    </source>
</evidence>
<reference evidence="2 3" key="1">
    <citation type="submission" date="2016-11" db="EMBL/GenBank/DDBJ databases">
        <authorList>
            <person name="Jaros S."/>
            <person name="Januszkiewicz K."/>
            <person name="Wedrychowicz H."/>
        </authorList>
    </citation>
    <scope>NUCLEOTIDE SEQUENCE [LARGE SCALE GENOMIC DNA]</scope>
    <source>
        <strain evidence="2 3">GAS138</strain>
    </source>
</reference>
<dbReference type="Proteomes" id="UP000189796">
    <property type="component" value="Chromosome I"/>
</dbReference>
<accession>A0A1M5U9W2</accession>
<dbReference type="EMBL" id="LT670817">
    <property type="protein sequence ID" value="SHH59794.1"/>
    <property type="molecule type" value="Genomic_DNA"/>
</dbReference>
<dbReference type="RefSeq" id="WP_079603977.1">
    <property type="nucleotide sequence ID" value="NZ_LT670817.1"/>
</dbReference>
<sequence>MQTKKKPSGLVTPSGLLKLVVHAAMGVAMGLAFALILMVMDPSGIATLVQQEGNQVAAVGIGTLMLTFGIGAALTRAVFMMTEDD</sequence>
<proteinExistence type="predicted"/>